<dbReference type="Pfam" id="PF13347">
    <property type="entry name" value="MFS_2"/>
    <property type="match status" value="1"/>
</dbReference>
<feature type="transmembrane region" description="Helical" evidence="1">
    <location>
        <begin position="402"/>
        <end position="427"/>
    </location>
</feature>
<feature type="transmembrane region" description="Helical" evidence="1">
    <location>
        <begin position="41"/>
        <end position="60"/>
    </location>
</feature>
<evidence type="ECO:0000313" key="2">
    <source>
        <dbReference type="EMBL" id="GAA0969494.1"/>
    </source>
</evidence>
<proteinExistence type="predicted"/>
<organism evidence="2 3">
    <name type="scientific">Actinocorallia libanotica</name>
    <dbReference type="NCBI Taxonomy" id="46162"/>
    <lineage>
        <taxon>Bacteria</taxon>
        <taxon>Bacillati</taxon>
        <taxon>Actinomycetota</taxon>
        <taxon>Actinomycetes</taxon>
        <taxon>Streptosporangiales</taxon>
        <taxon>Thermomonosporaceae</taxon>
        <taxon>Actinocorallia</taxon>
    </lineage>
</organism>
<keyword evidence="1" id="KW-1133">Transmembrane helix</keyword>
<feature type="transmembrane region" description="Helical" evidence="1">
    <location>
        <begin position="12"/>
        <end position="35"/>
    </location>
</feature>
<protein>
    <submittedName>
        <fullName evidence="2">MFS transporter</fullName>
    </submittedName>
</protein>
<dbReference type="SUPFAM" id="SSF103473">
    <property type="entry name" value="MFS general substrate transporter"/>
    <property type="match status" value="1"/>
</dbReference>
<feature type="transmembrane region" description="Helical" evidence="1">
    <location>
        <begin position="292"/>
        <end position="311"/>
    </location>
</feature>
<dbReference type="InterPro" id="IPR039672">
    <property type="entry name" value="MFS_2"/>
</dbReference>
<keyword evidence="3" id="KW-1185">Reference proteome</keyword>
<keyword evidence="1" id="KW-0812">Transmembrane</keyword>
<feature type="transmembrane region" description="Helical" evidence="1">
    <location>
        <begin position="357"/>
        <end position="382"/>
    </location>
</feature>
<sequence length="445" mass="45287">MKGKVARGRLLGYALGSVGTGVFSTTPGLLLLYYLTDVMGVPAAVAGVALVLPKAWDVLLNPYVGALSDREAVRTGRRTRLLVLGAVTLPVLFALMFAAPAHGTVAAVWVMAVFLLAASAFAAFQVPYVALPAEISDLPEERSRAMAWRIIALTIGILLAGGAAPELVGLAGDGRGGYAVMGVVIGLVMGAAMLAAALSTRWITSRPGPRPLGFAAALRVARGNRPFFALLGAFTVQALAIAVMLAGAAYVAEYRLGDDGLTSVLFVCLVAPSALAVPVWNRLSRRYGAVPCYLLAVVLFAAGSLALLPALTAGAAATAFALTGLLGVCYAALQLLPLSLLPETVHADTGRTGHAQAGALTGAWTAAETGAMALGSGVYSAVLAATGFRSAAAGTQVVQQESALTGLTAGFTLVPALLMLASVPLVLAYRARALAHRTEGTPDAA</sequence>
<dbReference type="EMBL" id="BAAAHH010000065">
    <property type="protein sequence ID" value="GAA0969494.1"/>
    <property type="molecule type" value="Genomic_DNA"/>
</dbReference>
<feature type="transmembrane region" description="Helical" evidence="1">
    <location>
        <begin position="106"/>
        <end position="126"/>
    </location>
</feature>
<dbReference type="Proteomes" id="UP001500665">
    <property type="component" value="Unassembled WGS sequence"/>
</dbReference>
<name>A0ABN1S0R7_9ACTN</name>
<comment type="caution">
    <text evidence="2">The sequence shown here is derived from an EMBL/GenBank/DDBJ whole genome shotgun (WGS) entry which is preliminary data.</text>
</comment>
<evidence type="ECO:0000256" key="1">
    <source>
        <dbReference type="SAM" id="Phobius"/>
    </source>
</evidence>
<dbReference type="InterPro" id="IPR036259">
    <property type="entry name" value="MFS_trans_sf"/>
</dbReference>
<feature type="transmembrane region" description="Helical" evidence="1">
    <location>
        <begin position="317"/>
        <end position="336"/>
    </location>
</feature>
<dbReference type="Gene3D" id="1.20.1250.20">
    <property type="entry name" value="MFS general substrate transporter like domains"/>
    <property type="match status" value="2"/>
</dbReference>
<dbReference type="RefSeq" id="WP_344247553.1">
    <property type="nucleotide sequence ID" value="NZ_BAAAHH010000065.1"/>
</dbReference>
<evidence type="ECO:0000313" key="3">
    <source>
        <dbReference type="Proteomes" id="UP001500665"/>
    </source>
</evidence>
<dbReference type="PANTHER" id="PTHR11328:SF24">
    <property type="entry name" value="MAJOR FACILITATOR SUPERFAMILY (MFS) PROFILE DOMAIN-CONTAINING PROTEIN"/>
    <property type="match status" value="1"/>
</dbReference>
<feature type="transmembrane region" description="Helical" evidence="1">
    <location>
        <begin position="227"/>
        <end position="251"/>
    </location>
</feature>
<feature type="transmembrane region" description="Helical" evidence="1">
    <location>
        <begin position="263"/>
        <end position="280"/>
    </location>
</feature>
<gene>
    <name evidence="2" type="ORF">GCM10009550_76240</name>
</gene>
<reference evidence="2 3" key="1">
    <citation type="journal article" date="2019" name="Int. J. Syst. Evol. Microbiol.">
        <title>The Global Catalogue of Microorganisms (GCM) 10K type strain sequencing project: providing services to taxonomists for standard genome sequencing and annotation.</title>
        <authorList>
            <consortium name="The Broad Institute Genomics Platform"/>
            <consortium name="The Broad Institute Genome Sequencing Center for Infectious Disease"/>
            <person name="Wu L."/>
            <person name="Ma J."/>
        </authorList>
    </citation>
    <scope>NUCLEOTIDE SEQUENCE [LARGE SCALE GENOMIC DNA]</scope>
    <source>
        <strain evidence="2 3">JCM 10696</strain>
    </source>
</reference>
<accession>A0ABN1S0R7</accession>
<feature type="transmembrane region" description="Helical" evidence="1">
    <location>
        <begin position="146"/>
        <end position="164"/>
    </location>
</feature>
<feature type="transmembrane region" description="Helical" evidence="1">
    <location>
        <begin position="176"/>
        <end position="198"/>
    </location>
</feature>
<feature type="transmembrane region" description="Helical" evidence="1">
    <location>
        <begin position="81"/>
        <end position="100"/>
    </location>
</feature>
<keyword evidence="1" id="KW-0472">Membrane</keyword>
<dbReference type="PANTHER" id="PTHR11328">
    <property type="entry name" value="MAJOR FACILITATOR SUPERFAMILY DOMAIN-CONTAINING PROTEIN"/>
    <property type="match status" value="1"/>
</dbReference>